<gene>
    <name evidence="3" type="ORF">CTRG_03783</name>
</gene>
<dbReference type="SUPFAM" id="SSF55021">
    <property type="entry name" value="ACT-like"/>
    <property type="match status" value="1"/>
</dbReference>
<organism evidence="3 4">
    <name type="scientific">Candida tropicalis (strain ATCC MYA-3404 / T1)</name>
    <name type="common">Yeast</name>
    <dbReference type="NCBI Taxonomy" id="294747"/>
    <lineage>
        <taxon>Eukaryota</taxon>
        <taxon>Fungi</taxon>
        <taxon>Dikarya</taxon>
        <taxon>Ascomycota</taxon>
        <taxon>Saccharomycotina</taxon>
        <taxon>Pichiomycetes</taxon>
        <taxon>Debaryomycetaceae</taxon>
        <taxon>Candida/Lodderomyces clade</taxon>
        <taxon>Candida</taxon>
    </lineage>
</organism>
<feature type="region of interest" description="Disordered" evidence="1">
    <location>
        <begin position="85"/>
        <end position="105"/>
    </location>
</feature>
<evidence type="ECO:0000313" key="3">
    <source>
        <dbReference type="EMBL" id="EER32112.1"/>
    </source>
</evidence>
<evidence type="ECO:0000256" key="1">
    <source>
        <dbReference type="SAM" id="MobiDB-lite"/>
    </source>
</evidence>
<sequence length="397" mass="44083">MSTEIHLNPTRLSILSISRDKYWIFVSSIQQLLYKSIEIKSGGSSEFADDNDISEDDELNEYSSCGSGSGSNTFTDSDFLTKGAVDNSSKLCPQTPPTPPEEESDEDNFFHIALTPEECTVICSQKLMNQCFSQAVEVCSQLNYKDVQLLPETYLSLCVDSDGDTDASWRILELTKPLSENNISLFFISSYFNNVVLIPYVLKDRVVSILRRKNFEFSDISNSYIPAWGSSPIGTEFNFEQGSQLLEKQTFQMFHEEGIKPVINYRNPLLLTGSRTCDIHNTILKACKILSATNCIPSFFGITKADTQCSLLLPRSRKLRSQLGFESPYIMGSLSDTIIPISIDLSKLEINSTGIVAGLASKLSDTGLLYYLSMARSGVIMIPKENIGVVGEILKST</sequence>
<dbReference type="GO" id="GO:0006520">
    <property type="term" value="P:amino acid metabolic process"/>
    <property type="evidence" value="ECO:0007669"/>
    <property type="project" value="UniProtKB-ARBA"/>
</dbReference>
<name>C5MDN1_CANTT</name>
<feature type="domain" description="CASTOR ACT" evidence="2">
    <location>
        <begin position="151"/>
        <end position="212"/>
    </location>
</feature>
<reference evidence="3 4" key="1">
    <citation type="journal article" date="2009" name="Nature">
        <title>Evolution of pathogenicity and sexual reproduction in eight Candida genomes.</title>
        <authorList>
            <person name="Butler G."/>
            <person name="Rasmussen M.D."/>
            <person name="Lin M.F."/>
            <person name="Santos M.A."/>
            <person name="Sakthikumar S."/>
            <person name="Munro C.A."/>
            <person name="Rheinbay E."/>
            <person name="Grabherr M."/>
            <person name="Forche A."/>
            <person name="Reedy J.L."/>
            <person name="Agrafioti I."/>
            <person name="Arnaud M.B."/>
            <person name="Bates S."/>
            <person name="Brown A.J."/>
            <person name="Brunke S."/>
            <person name="Costanzo M.C."/>
            <person name="Fitzpatrick D.A."/>
            <person name="de Groot P.W."/>
            <person name="Harris D."/>
            <person name="Hoyer L.L."/>
            <person name="Hube B."/>
            <person name="Klis F.M."/>
            <person name="Kodira C."/>
            <person name="Lennard N."/>
            <person name="Logue M.E."/>
            <person name="Martin R."/>
            <person name="Neiman A.M."/>
            <person name="Nikolaou E."/>
            <person name="Quail M.A."/>
            <person name="Quinn J."/>
            <person name="Santos M.C."/>
            <person name="Schmitzberger F.F."/>
            <person name="Sherlock G."/>
            <person name="Shah P."/>
            <person name="Silverstein K.A."/>
            <person name="Skrzypek M.S."/>
            <person name="Soll D."/>
            <person name="Staggs R."/>
            <person name="Stansfield I."/>
            <person name="Stumpf M.P."/>
            <person name="Sudbery P.E."/>
            <person name="Srikantha T."/>
            <person name="Zeng Q."/>
            <person name="Berman J."/>
            <person name="Berriman M."/>
            <person name="Heitman J."/>
            <person name="Gow N.A."/>
            <person name="Lorenz M.C."/>
            <person name="Birren B.W."/>
            <person name="Kellis M."/>
            <person name="Cuomo C.A."/>
        </authorList>
    </citation>
    <scope>NUCLEOTIDE SEQUENCE [LARGE SCALE GENOMIC DNA]</scope>
    <source>
        <strain evidence="4">ATCC MYA-3404 / T1</strain>
    </source>
</reference>
<dbReference type="GO" id="GO:0046394">
    <property type="term" value="P:carboxylic acid biosynthetic process"/>
    <property type="evidence" value="ECO:0007669"/>
    <property type="project" value="UniProtKB-ARBA"/>
</dbReference>
<evidence type="ECO:0000259" key="2">
    <source>
        <dbReference type="Pfam" id="PF13840"/>
    </source>
</evidence>
<proteinExistence type="predicted"/>
<dbReference type="InterPro" id="IPR045865">
    <property type="entry name" value="ACT-like_dom_sf"/>
</dbReference>
<dbReference type="Pfam" id="PF13840">
    <property type="entry name" value="ACT_7"/>
    <property type="match status" value="2"/>
</dbReference>
<protein>
    <recommendedName>
        <fullName evidence="2">CASTOR ACT domain-containing protein</fullName>
    </recommendedName>
</protein>
<dbReference type="InterPro" id="IPR027795">
    <property type="entry name" value="CASTOR_ACT_dom"/>
</dbReference>
<dbReference type="PANTHER" id="PTHR31131:SF6">
    <property type="entry name" value="CASTOR ACT DOMAIN-CONTAINING PROTEIN"/>
    <property type="match status" value="1"/>
</dbReference>
<dbReference type="VEuPathDB" id="FungiDB:CTRG_03783"/>
<dbReference type="HOGENOM" id="CLU_052715_0_0_1"/>
<dbReference type="Proteomes" id="UP000002037">
    <property type="component" value="Unassembled WGS sequence"/>
</dbReference>
<dbReference type="AlphaFoldDB" id="C5MDN1"/>
<dbReference type="STRING" id="294747.C5MDN1"/>
<dbReference type="Gene3D" id="3.30.2130.10">
    <property type="entry name" value="VC0802-like"/>
    <property type="match status" value="2"/>
</dbReference>
<dbReference type="InterPro" id="IPR051719">
    <property type="entry name" value="CASTOR_mTORC1"/>
</dbReference>
<dbReference type="GeneID" id="8301409"/>
<dbReference type="eggNOG" id="ENOG502RXBJ">
    <property type="taxonomic scope" value="Eukaryota"/>
</dbReference>
<feature type="domain" description="CASTOR ACT" evidence="2">
    <location>
        <begin position="335"/>
        <end position="395"/>
    </location>
</feature>
<evidence type="ECO:0000313" key="4">
    <source>
        <dbReference type="Proteomes" id="UP000002037"/>
    </source>
</evidence>
<keyword evidence="4" id="KW-1185">Reference proteome</keyword>
<dbReference type="PANTHER" id="PTHR31131">
    <property type="entry name" value="CHROMOSOME 1, WHOLE GENOME SHOTGUN SEQUENCE"/>
    <property type="match status" value="1"/>
</dbReference>
<dbReference type="RefSeq" id="XP_002549486.1">
    <property type="nucleotide sequence ID" value="XM_002549440.1"/>
</dbReference>
<dbReference type="KEGG" id="ctp:CTRG_03783"/>
<dbReference type="EMBL" id="GG692399">
    <property type="protein sequence ID" value="EER32112.1"/>
    <property type="molecule type" value="Genomic_DNA"/>
</dbReference>
<dbReference type="OrthoDB" id="58529at2759"/>
<accession>C5MDN1</accession>